<dbReference type="GO" id="GO:0005829">
    <property type="term" value="C:cytosol"/>
    <property type="evidence" value="ECO:0007669"/>
    <property type="project" value="TreeGrafter"/>
</dbReference>
<dbReference type="GO" id="GO:0008237">
    <property type="term" value="F:metallopeptidase activity"/>
    <property type="evidence" value="ECO:0007669"/>
    <property type="project" value="InterPro"/>
</dbReference>
<dbReference type="InterPro" id="IPR047657">
    <property type="entry name" value="PmbA"/>
</dbReference>
<dbReference type="STRING" id="2018661.A0A2A2K049"/>
<dbReference type="GO" id="GO:0006508">
    <property type="term" value="P:proteolysis"/>
    <property type="evidence" value="ECO:0007669"/>
    <property type="project" value="InterPro"/>
</dbReference>
<evidence type="ECO:0000313" key="3">
    <source>
        <dbReference type="Proteomes" id="UP000218231"/>
    </source>
</evidence>
<reference evidence="2 3" key="1">
    <citation type="journal article" date="2017" name="Curr. Biol.">
        <title>Genome architecture and evolution of a unichromosomal asexual nematode.</title>
        <authorList>
            <person name="Fradin H."/>
            <person name="Zegar C."/>
            <person name="Gutwein M."/>
            <person name="Lucas J."/>
            <person name="Kovtun M."/>
            <person name="Corcoran D."/>
            <person name="Baugh L.R."/>
            <person name="Kiontke K."/>
            <person name="Gunsalus K."/>
            <person name="Fitch D.H."/>
            <person name="Piano F."/>
        </authorList>
    </citation>
    <scope>NUCLEOTIDE SEQUENCE [LARGE SCALE GENOMIC DNA]</scope>
    <source>
        <strain evidence="2">PF1309</strain>
    </source>
</reference>
<dbReference type="OrthoDB" id="2349064at2759"/>
<dbReference type="AlphaFoldDB" id="A0A2A2K049"/>
<dbReference type="InterPro" id="IPR036059">
    <property type="entry name" value="TldD/PmbA_sf"/>
</dbReference>
<dbReference type="InterPro" id="IPR045569">
    <property type="entry name" value="Metalloprtase-TldD/E_C"/>
</dbReference>
<dbReference type="PANTHER" id="PTHR43421">
    <property type="entry name" value="METALLOPROTEASE PMBA"/>
    <property type="match status" value="1"/>
</dbReference>
<dbReference type="EMBL" id="LIAE01009966">
    <property type="protein sequence ID" value="PAV67274.1"/>
    <property type="molecule type" value="Genomic_DNA"/>
</dbReference>
<dbReference type="SUPFAM" id="SSF111283">
    <property type="entry name" value="Putative modulator of DNA gyrase, PmbA/TldD"/>
    <property type="match status" value="1"/>
</dbReference>
<protein>
    <recommendedName>
        <fullName evidence="1">Metalloprotease TldD/E C-terminal domain-containing protein</fullName>
    </recommendedName>
</protein>
<keyword evidence="3" id="KW-1185">Reference proteome</keyword>
<proteinExistence type="predicted"/>
<comment type="caution">
    <text evidence="2">The sequence shown here is derived from an EMBL/GenBank/DDBJ whole genome shotgun (WGS) entry which is preliminary data.</text>
</comment>
<dbReference type="Pfam" id="PF19289">
    <property type="entry name" value="PmbA_TldD_3rd"/>
    <property type="match status" value="1"/>
</dbReference>
<organism evidence="2 3">
    <name type="scientific">Diploscapter pachys</name>
    <dbReference type="NCBI Taxonomy" id="2018661"/>
    <lineage>
        <taxon>Eukaryota</taxon>
        <taxon>Metazoa</taxon>
        <taxon>Ecdysozoa</taxon>
        <taxon>Nematoda</taxon>
        <taxon>Chromadorea</taxon>
        <taxon>Rhabditida</taxon>
        <taxon>Rhabditina</taxon>
        <taxon>Rhabditomorpha</taxon>
        <taxon>Rhabditoidea</taxon>
        <taxon>Rhabditidae</taxon>
        <taxon>Diploscapter</taxon>
    </lineage>
</organism>
<dbReference type="Proteomes" id="UP000218231">
    <property type="component" value="Unassembled WGS sequence"/>
</dbReference>
<gene>
    <name evidence="2" type="ORF">WR25_25712</name>
</gene>
<evidence type="ECO:0000259" key="1">
    <source>
        <dbReference type="Pfam" id="PF19289"/>
    </source>
</evidence>
<sequence>MQAGVIPVETLIGDIADGVYITELIGQGVNSVTGDYSRGASGFRIVDGVIAGPVAEFTIAGNLKDMFLNLTPGSDLEFRYGINVPTLRIDGMTIASG</sequence>
<name>A0A2A2K049_9BILA</name>
<evidence type="ECO:0000313" key="2">
    <source>
        <dbReference type="EMBL" id="PAV67274.1"/>
    </source>
</evidence>
<accession>A0A2A2K049</accession>
<dbReference type="PANTHER" id="PTHR43421:SF1">
    <property type="entry name" value="METALLOPROTEASE PMBA"/>
    <property type="match status" value="1"/>
</dbReference>
<feature type="domain" description="Metalloprotease TldD/E C-terminal" evidence="1">
    <location>
        <begin position="3"/>
        <end position="95"/>
    </location>
</feature>